<organism evidence="3 4">
    <name type="scientific">Thermohalobaculum xanthum</name>
    <dbReference type="NCBI Taxonomy" id="2753746"/>
    <lineage>
        <taxon>Bacteria</taxon>
        <taxon>Pseudomonadati</taxon>
        <taxon>Pseudomonadota</taxon>
        <taxon>Alphaproteobacteria</taxon>
        <taxon>Rhodobacterales</taxon>
        <taxon>Paracoccaceae</taxon>
        <taxon>Thermohalobaculum</taxon>
    </lineage>
</organism>
<dbReference type="AlphaFoldDB" id="A0A8J7M9N7"/>
<dbReference type="EC" id="2.7.1.170" evidence="2"/>
<evidence type="ECO:0000256" key="2">
    <source>
        <dbReference type="HAMAP-Rule" id="MF_01270"/>
    </source>
</evidence>
<reference evidence="3" key="1">
    <citation type="submission" date="2020-12" db="EMBL/GenBank/DDBJ databases">
        <title>Bacterial taxonomy.</title>
        <authorList>
            <person name="Pan X."/>
        </authorList>
    </citation>
    <scope>NUCLEOTIDE SEQUENCE</scope>
    <source>
        <strain evidence="3">M0105</strain>
    </source>
</reference>
<dbReference type="SUPFAM" id="SSF53067">
    <property type="entry name" value="Actin-like ATPase domain"/>
    <property type="match status" value="1"/>
</dbReference>
<dbReference type="GO" id="GO:0097175">
    <property type="term" value="P:1,6-anhydro-N-acetyl-beta-muramic acid catabolic process"/>
    <property type="evidence" value="ECO:0007669"/>
    <property type="project" value="UniProtKB-UniRule"/>
</dbReference>
<dbReference type="GO" id="GO:0016773">
    <property type="term" value="F:phosphotransferase activity, alcohol group as acceptor"/>
    <property type="evidence" value="ECO:0007669"/>
    <property type="project" value="UniProtKB-UniRule"/>
</dbReference>
<comment type="caution">
    <text evidence="3">The sequence shown here is derived from an EMBL/GenBank/DDBJ whole genome shotgun (WGS) entry which is preliminary data.</text>
</comment>
<evidence type="ECO:0000313" key="3">
    <source>
        <dbReference type="EMBL" id="MBK0400222.1"/>
    </source>
</evidence>
<dbReference type="GO" id="GO:0016301">
    <property type="term" value="F:kinase activity"/>
    <property type="evidence" value="ECO:0007669"/>
    <property type="project" value="UniProtKB-KW"/>
</dbReference>
<comment type="similarity">
    <text evidence="2">Belongs to the anhydro-N-acetylmuramic acid kinase family.</text>
</comment>
<keyword evidence="4" id="KW-1185">Reference proteome</keyword>
<dbReference type="EMBL" id="JAEHHL010000008">
    <property type="protein sequence ID" value="MBK0400222.1"/>
    <property type="molecule type" value="Genomic_DNA"/>
</dbReference>
<accession>A0A8J7M9N7</accession>
<dbReference type="InterPro" id="IPR043129">
    <property type="entry name" value="ATPase_NBD"/>
</dbReference>
<keyword evidence="2 3" id="KW-0418">Kinase</keyword>
<keyword evidence="1 2" id="KW-0119">Carbohydrate metabolism</keyword>
<dbReference type="UniPathway" id="UPA00343"/>
<dbReference type="UniPathway" id="UPA00544"/>
<keyword evidence="2" id="KW-0067">ATP-binding</keyword>
<comment type="function">
    <text evidence="2">Catalyzes the specific phosphorylation of 1,6-anhydro-N-acetylmuramic acid (anhMurNAc) with the simultaneous cleavage of the 1,6-anhydro ring, generating MurNAc-6-P. Is required for the utilization of anhMurNAc either imported from the medium or derived from its own cell wall murein, and thus plays a role in cell wall recycling.</text>
</comment>
<comment type="pathway">
    <text evidence="2">Amino-sugar metabolism; 1,6-anhydro-N-acetylmuramate degradation.</text>
</comment>
<dbReference type="PANTHER" id="PTHR30605">
    <property type="entry name" value="ANHYDRO-N-ACETYLMURAMIC ACID KINASE"/>
    <property type="match status" value="1"/>
</dbReference>
<feature type="binding site" evidence="2">
    <location>
        <begin position="18"/>
        <end position="25"/>
    </location>
    <ligand>
        <name>ATP</name>
        <dbReference type="ChEBI" id="CHEBI:30616"/>
    </ligand>
</feature>
<dbReference type="GO" id="GO:0006040">
    <property type="term" value="P:amino sugar metabolic process"/>
    <property type="evidence" value="ECO:0007669"/>
    <property type="project" value="InterPro"/>
</dbReference>
<proteinExistence type="inferred from homology"/>
<sequence>MVDVARGRPVWSLGLMSGTSMDGVDAAMVLTDGETIEAFGPAAAMDYRPGDTTFTELVFRDWRRYRPPAGEGHATELAEAEGEVVANHAAAVVRLLARAARMPDVIGFHGQTVAHAPEAGWTWQLGDGGTLARALNRPVVWDFRSADMAAGGEGAPLAPFYHFALARRIGADRPLAFLNIGGVANVTWVDPSQPAPEAQGALLAFDTGPGNALINDWMLRRTGQGLDRDGAAAAAGEVDWMAVGLNSAGAFFERRPPKSLDRNEFALVLDRIGALSTEDGAASLTMLTVEAVAEGARHFPSPPTRWLVCGGGRRNATMMRWLAERLGAPVDPVEAVGLDGDMLEAQAFAWLAVRVLRGLPTSAPATTGCAAPVCGGRLAQP</sequence>
<dbReference type="Proteomes" id="UP000655420">
    <property type="component" value="Unassembled WGS sequence"/>
</dbReference>
<dbReference type="Gene3D" id="3.30.420.40">
    <property type="match status" value="2"/>
</dbReference>
<gene>
    <name evidence="2" type="primary">anmK</name>
    <name evidence="3" type="ORF">H0I76_13570</name>
</gene>
<protein>
    <recommendedName>
        <fullName evidence="2">Anhydro-N-acetylmuramic acid kinase</fullName>
        <ecNumber evidence="2">2.7.1.170</ecNumber>
    </recommendedName>
    <alternativeName>
        <fullName evidence="2">AnhMurNAc kinase</fullName>
    </alternativeName>
</protein>
<dbReference type="GO" id="GO:0009254">
    <property type="term" value="P:peptidoglycan turnover"/>
    <property type="evidence" value="ECO:0007669"/>
    <property type="project" value="UniProtKB-UniRule"/>
</dbReference>
<evidence type="ECO:0000313" key="4">
    <source>
        <dbReference type="Proteomes" id="UP000655420"/>
    </source>
</evidence>
<dbReference type="RefSeq" id="WP_200610733.1">
    <property type="nucleotide sequence ID" value="NZ_JAEHHL010000008.1"/>
</dbReference>
<dbReference type="Pfam" id="PF03702">
    <property type="entry name" value="AnmK"/>
    <property type="match status" value="1"/>
</dbReference>
<name>A0A8J7M9N7_9RHOB</name>
<keyword evidence="2" id="KW-0547">Nucleotide-binding</keyword>
<dbReference type="HAMAP" id="MF_01270">
    <property type="entry name" value="AnhMurNAc_kinase"/>
    <property type="match status" value="1"/>
</dbReference>
<comment type="pathway">
    <text evidence="2">Cell wall biogenesis; peptidoglycan recycling.</text>
</comment>
<comment type="catalytic activity">
    <reaction evidence="2">
        <text>1,6-anhydro-N-acetyl-beta-muramate + ATP + H2O = N-acetyl-D-muramate 6-phosphate + ADP + H(+)</text>
        <dbReference type="Rhea" id="RHEA:24952"/>
        <dbReference type="ChEBI" id="CHEBI:15377"/>
        <dbReference type="ChEBI" id="CHEBI:15378"/>
        <dbReference type="ChEBI" id="CHEBI:30616"/>
        <dbReference type="ChEBI" id="CHEBI:58690"/>
        <dbReference type="ChEBI" id="CHEBI:58722"/>
        <dbReference type="ChEBI" id="CHEBI:456216"/>
        <dbReference type="EC" id="2.7.1.170"/>
    </reaction>
</comment>
<dbReference type="GO" id="GO:0005524">
    <property type="term" value="F:ATP binding"/>
    <property type="evidence" value="ECO:0007669"/>
    <property type="project" value="UniProtKB-UniRule"/>
</dbReference>
<dbReference type="InterPro" id="IPR005338">
    <property type="entry name" value="Anhydro_N_Ac-Mur_kinase"/>
</dbReference>
<dbReference type="PANTHER" id="PTHR30605:SF0">
    <property type="entry name" value="ANHYDRO-N-ACETYLMURAMIC ACID KINASE"/>
    <property type="match status" value="1"/>
</dbReference>
<dbReference type="NCBIfam" id="NF007141">
    <property type="entry name" value="PRK09585.1-5"/>
    <property type="match status" value="1"/>
</dbReference>
<keyword evidence="2 3" id="KW-0808">Transferase</keyword>
<evidence type="ECO:0000256" key="1">
    <source>
        <dbReference type="ARBA" id="ARBA00023277"/>
    </source>
</evidence>